<evidence type="ECO:0000259" key="4">
    <source>
        <dbReference type="PROSITE" id="PS51843"/>
    </source>
</evidence>
<sequence length="148" mass="16582">MKLDSAMLTPMWYLQMAKTLPVFHELEFADQQHLLKISDKRVNGATTLTMPLTRTQVQMSVQEFVLLKAIIYTDPTLVEPSTPLAQSSLQSQRERFSKLLFKHMQSQRGAASAARTYAQLILSANSAVAEINRKRCKDSIVTGLGSII</sequence>
<dbReference type="PANTHER" id="PTHR24083">
    <property type="entry name" value="NUCLEAR HORMONE RECEPTOR"/>
    <property type="match status" value="1"/>
</dbReference>
<dbReference type="AlphaFoldDB" id="A0A915E9T0"/>
<dbReference type="Gene3D" id="1.10.565.10">
    <property type="entry name" value="Retinoid X Receptor"/>
    <property type="match status" value="1"/>
</dbReference>
<dbReference type="InterPro" id="IPR000536">
    <property type="entry name" value="Nucl_hrmn_rcpt_lig-bd"/>
</dbReference>
<evidence type="ECO:0000313" key="6">
    <source>
        <dbReference type="WBParaSite" id="jg3583"/>
    </source>
</evidence>
<dbReference type="WBParaSite" id="jg3583">
    <property type="protein sequence ID" value="jg3583"/>
    <property type="gene ID" value="jg3583"/>
</dbReference>
<dbReference type="InterPro" id="IPR050274">
    <property type="entry name" value="Nuclear_hormone_rcpt_NR2"/>
</dbReference>
<protein>
    <submittedName>
        <fullName evidence="6">NR LBD domain-containing protein</fullName>
    </submittedName>
</protein>
<dbReference type="Proteomes" id="UP000887574">
    <property type="component" value="Unplaced"/>
</dbReference>
<accession>A0A915E9T0</accession>
<evidence type="ECO:0000256" key="3">
    <source>
        <dbReference type="ARBA" id="ARBA00023170"/>
    </source>
</evidence>
<dbReference type="InterPro" id="IPR035500">
    <property type="entry name" value="NHR-like_dom_sf"/>
</dbReference>
<keyword evidence="5" id="KW-1185">Reference proteome</keyword>
<reference evidence="6" key="1">
    <citation type="submission" date="2022-11" db="UniProtKB">
        <authorList>
            <consortium name="WormBaseParasite"/>
        </authorList>
    </citation>
    <scope>IDENTIFICATION</scope>
</reference>
<evidence type="ECO:0000313" key="5">
    <source>
        <dbReference type="Proteomes" id="UP000887574"/>
    </source>
</evidence>
<dbReference type="PROSITE" id="PS51843">
    <property type="entry name" value="NR_LBD"/>
    <property type="match status" value="1"/>
</dbReference>
<name>A0A915E9T0_9BILA</name>
<keyword evidence="3" id="KW-0675">Receptor</keyword>
<evidence type="ECO:0000256" key="2">
    <source>
        <dbReference type="ARBA" id="ARBA00023163"/>
    </source>
</evidence>
<dbReference type="SUPFAM" id="SSF48508">
    <property type="entry name" value="Nuclear receptor ligand-binding domain"/>
    <property type="match status" value="1"/>
</dbReference>
<keyword evidence="1" id="KW-0805">Transcription regulation</keyword>
<organism evidence="5 6">
    <name type="scientific">Ditylenchus dipsaci</name>
    <dbReference type="NCBI Taxonomy" id="166011"/>
    <lineage>
        <taxon>Eukaryota</taxon>
        <taxon>Metazoa</taxon>
        <taxon>Ecdysozoa</taxon>
        <taxon>Nematoda</taxon>
        <taxon>Chromadorea</taxon>
        <taxon>Rhabditida</taxon>
        <taxon>Tylenchina</taxon>
        <taxon>Tylenchomorpha</taxon>
        <taxon>Sphaerularioidea</taxon>
        <taxon>Anguinidae</taxon>
        <taxon>Anguininae</taxon>
        <taxon>Ditylenchus</taxon>
    </lineage>
</organism>
<feature type="domain" description="NR LBD" evidence="4">
    <location>
        <begin position="1"/>
        <end position="148"/>
    </location>
</feature>
<proteinExistence type="predicted"/>
<evidence type="ECO:0000256" key="1">
    <source>
        <dbReference type="ARBA" id="ARBA00023015"/>
    </source>
</evidence>
<keyword evidence="2" id="KW-0804">Transcription</keyword>